<comment type="caution">
    <text evidence="1">The sequence shown here is derived from an EMBL/GenBank/DDBJ whole genome shotgun (WGS) entry which is preliminary data.</text>
</comment>
<organism evidence="1 2">
    <name type="scientific">Phyllosticta paracitricarpa</name>
    <dbReference type="NCBI Taxonomy" id="2016321"/>
    <lineage>
        <taxon>Eukaryota</taxon>
        <taxon>Fungi</taxon>
        <taxon>Dikarya</taxon>
        <taxon>Ascomycota</taxon>
        <taxon>Pezizomycotina</taxon>
        <taxon>Dothideomycetes</taxon>
        <taxon>Dothideomycetes incertae sedis</taxon>
        <taxon>Botryosphaeriales</taxon>
        <taxon>Phyllostictaceae</taxon>
        <taxon>Phyllosticta</taxon>
    </lineage>
</organism>
<sequence>MKPPSAIQAPFWIPESHTLSEFQSISYSGKAHIKHEGRAKMKQSKDNAEFLNDRNLEGAMQPATPNISYNPVTQDSFVVDGLVAEAAHEIMANTESECAQQHTDDDSFARFVAPRVDLRRLLTGQHHPVKSDGEAVELGENTPQLRENAAECFGRTDAEGFTQQALPLPVEELTMDELVESVSVSGYWEIAAEKVVLLGRFFSVDEVQQVMEEAASFRLANRVYKTRIVQMSLVLVYLEKGFGEHQQLLDLLLKKARLGLQKSLPDDVNRNEIQSSASAAWQEQTEH</sequence>
<name>A0ABR1NF78_9PEZI</name>
<reference evidence="1 2" key="1">
    <citation type="submission" date="2024-04" db="EMBL/GenBank/DDBJ databases">
        <title>Phyllosticta paracitricarpa is synonymous to the EU quarantine fungus P. citricarpa based on phylogenomic analyses.</title>
        <authorList>
            <consortium name="Lawrence Berkeley National Laboratory"/>
            <person name="Van ingen-buijs V.A."/>
            <person name="Van westerhoven A.C."/>
            <person name="Haridas S."/>
            <person name="Skiadas P."/>
            <person name="Martin F."/>
            <person name="Groenewald J.Z."/>
            <person name="Crous P.W."/>
            <person name="Seidl M.F."/>
        </authorList>
    </citation>
    <scope>NUCLEOTIDE SEQUENCE [LARGE SCALE GENOMIC DNA]</scope>
    <source>
        <strain evidence="1 2">CBS 141358</strain>
    </source>
</reference>
<protein>
    <submittedName>
        <fullName evidence="1">Uncharacterized protein</fullName>
    </submittedName>
</protein>
<keyword evidence="2" id="KW-1185">Reference proteome</keyword>
<dbReference type="EMBL" id="JBBPBF010000008">
    <property type="protein sequence ID" value="KAK7612955.1"/>
    <property type="molecule type" value="Genomic_DNA"/>
</dbReference>
<gene>
    <name evidence="1" type="ORF">JOL62DRAFT_610178</name>
</gene>
<proteinExistence type="predicted"/>
<accession>A0ABR1NF78</accession>
<evidence type="ECO:0000313" key="2">
    <source>
        <dbReference type="Proteomes" id="UP001367316"/>
    </source>
</evidence>
<dbReference type="Proteomes" id="UP001367316">
    <property type="component" value="Unassembled WGS sequence"/>
</dbReference>
<evidence type="ECO:0000313" key="1">
    <source>
        <dbReference type="EMBL" id="KAK7612955.1"/>
    </source>
</evidence>